<dbReference type="RefSeq" id="WP_378299993.1">
    <property type="nucleotide sequence ID" value="NZ_JBHTJA010000034.1"/>
</dbReference>
<organism evidence="1 2">
    <name type="scientific">Actinomadura sediminis</name>
    <dbReference type="NCBI Taxonomy" id="1038904"/>
    <lineage>
        <taxon>Bacteria</taxon>
        <taxon>Bacillati</taxon>
        <taxon>Actinomycetota</taxon>
        <taxon>Actinomycetes</taxon>
        <taxon>Streptosporangiales</taxon>
        <taxon>Thermomonosporaceae</taxon>
        <taxon>Actinomadura</taxon>
    </lineage>
</organism>
<keyword evidence="2" id="KW-1185">Reference proteome</keyword>
<name>A0ABW3ERZ3_9ACTN</name>
<protein>
    <submittedName>
        <fullName evidence="1">Uncharacterized protein</fullName>
    </submittedName>
</protein>
<gene>
    <name evidence="1" type="ORF">ACFQ11_18145</name>
</gene>
<accession>A0ABW3ERZ3</accession>
<dbReference type="Proteomes" id="UP001596972">
    <property type="component" value="Unassembled WGS sequence"/>
</dbReference>
<evidence type="ECO:0000313" key="1">
    <source>
        <dbReference type="EMBL" id="MFD0902325.1"/>
    </source>
</evidence>
<proteinExistence type="predicted"/>
<sequence length="352" mass="37398">MTLYRPLFMQAAMGDTEFEYDGRALRLMLTGLWSSEGPVNNSFIVSQRGAGANMSVDVSGGTAVVTGNDVSLQGTYMCVSDATVNVTVPAAPASGSRTHRIMLYVKDKLYDGTLAADTYEFAVELQEDTGSGTPTLPPSAISLALVTVAAGQISVTDADITDTRISGLTAPSWLRQSTGADDRPAIPLSGERVYRTDLGCMEITDGSSWFEIPRRDGGGSEWSTYTPTLTATSSNPTLGTGSTAQGRYIRYGRMVTCTAWIRFGTSGVSVGSGFYEISLPVLARTQTVGRRTGSGYLYDSSNDYQDGGCFIDVNVQDRVRLSMNGTVVTPTSPMAFGASDELGFTITYEAAS</sequence>
<comment type="caution">
    <text evidence="1">The sequence shown here is derived from an EMBL/GenBank/DDBJ whole genome shotgun (WGS) entry which is preliminary data.</text>
</comment>
<evidence type="ECO:0000313" key="2">
    <source>
        <dbReference type="Proteomes" id="UP001596972"/>
    </source>
</evidence>
<reference evidence="2" key="1">
    <citation type="journal article" date="2019" name="Int. J. Syst. Evol. Microbiol.">
        <title>The Global Catalogue of Microorganisms (GCM) 10K type strain sequencing project: providing services to taxonomists for standard genome sequencing and annotation.</title>
        <authorList>
            <consortium name="The Broad Institute Genomics Platform"/>
            <consortium name="The Broad Institute Genome Sequencing Center for Infectious Disease"/>
            <person name="Wu L."/>
            <person name="Ma J."/>
        </authorList>
    </citation>
    <scope>NUCLEOTIDE SEQUENCE [LARGE SCALE GENOMIC DNA]</scope>
    <source>
        <strain evidence="2">JCM 31202</strain>
    </source>
</reference>
<dbReference type="EMBL" id="JBHTJA010000034">
    <property type="protein sequence ID" value="MFD0902325.1"/>
    <property type="molecule type" value="Genomic_DNA"/>
</dbReference>